<dbReference type="AlphaFoldDB" id="A0A0H4VH86"/>
<dbReference type="OrthoDB" id="947646at2"/>
<dbReference type="PATRIC" id="fig|1379910.4.peg.966"/>
<keyword evidence="2" id="KW-1185">Reference proteome</keyword>
<evidence type="ECO:0000313" key="2">
    <source>
        <dbReference type="Proteomes" id="UP000036458"/>
    </source>
</evidence>
<protein>
    <submittedName>
        <fullName evidence="1">Uncharacterized protein</fullName>
    </submittedName>
</protein>
<sequence>MGISDILQKIKKEWEVLKGQDSKDKLFMNEHTYPDEATAQREFARARQKLFDVNAWSHLPGITSTFQLFNSAGTKSQAQQPAVGDFIEIILPGTPVENWVTVTGVLDEEDVAQFVVKPSQSPEGQADPQDSEVKHFFSPEASSTFRVLRDGNTLMGFEIGKDEVINNSGPEAGGRAVLNTLISEGGWAGFQDLQWDKITKYFVHLEETKQ</sequence>
<proteinExistence type="predicted"/>
<name>A0A0H4VH86_9BACT</name>
<dbReference type="EMBL" id="CP010777">
    <property type="protein sequence ID" value="AKQ45050.1"/>
    <property type="molecule type" value="Genomic_DNA"/>
</dbReference>
<organism evidence="1 2">
    <name type="scientific">Rufibacter radiotolerans</name>
    <dbReference type="NCBI Taxonomy" id="1379910"/>
    <lineage>
        <taxon>Bacteria</taxon>
        <taxon>Pseudomonadati</taxon>
        <taxon>Bacteroidota</taxon>
        <taxon>Cytophagia</taxon>
        <taxon>Cytophagales</taxon>
        <taxon>Hymenobacteraceae</taxon>
        <taxon>Rufibacter</taxon>
    </lineage>
</organism>
<reference evidence="1 2" key="1">
    <citation type="submission" date="2015-01" db="EMBL/GenBank/DDBJ databases">
        <title>Rufibacter sp./DG31D/ whole genome sequencing.</title>
        <authorList>
            <person name="Kim M.K."/>
            <person name="Srinivasan S."/>
            <person name="Lee J.-J."/>
        </authorList>
    </citation>
    <scope>NUCLEOTIDE SEQUENCE [LARGE SCALE GENOMIC DNA]</scope>
    <source>
        <strain evidence="1 2">DG31D</strain>
    </source>
</reference>
<dbReference type="STRING" id="1379910.TH63_04435"/>
<accession>A0A0H4VH86</accession>
<dbReference type="KEGG" id="ruf:TH63_04435"/>
<evidence type="ECO:0000313" key="1">
    <source>
        <dbReference type="EMBL" id="AKQ45050.1"/>
    </source>
</evidence>
<gene>
    <name evidence="1" type="ORF">TH63_04435</name>
</gene>
<dbReference type="Proteomes" id="UP000036458">
    <property type="component" value="Chromosome"/>
</dbReference>
<dbReference type="RefSeq" id="WP_048919882.1">
    <property type="nucleotide sequence ID" value="NZ_CP010777.1"/>
</dbReference>